<dbReference type="Gene3D" id="3.50.50.60">
    <property type="entry name" value="FAD/NAD(P)-binding domain"/>
    <property type="match status" value="1"/>
</dbReference>
<dbReference type="PANTHER" id="PTHR21197:SF0">
    <property type="entry name" value="UDP-GALACTOPYRANOSE MUTASE"/>
    <property type="match status" value="1"/>
</dbReference>
<dbReference type="SUPFAM" id="SSF51905">
    <property type="entry name" value="FAD/NAD(P)-binding domain"/>
    <property type="match status" value="1"/>
</dbReference>
<name>A0ABX7N7X5_9BACT</name>
<evidence type="ECO:0000313" key="3">
    <source>
        <dbReference type="Proteomes" id="UP000663090"/>
    </source>
</evidence>
<dbReference type="InterPro" id="IPR002937">
    <property type="entry name" value="Amino_oxidase"/>
</dbReference>
<keyword evidence="3" id="KW-1185">Reference proteome</keyword>
<feature type="domain" description="Amine oxidase" evidence="1">
    <location>
        <begin position="26"/>
        <end position="426"/>
    </location>
</feature>
<protein>
    <submittedName>
        <fullName evidence="2">FAD-dependent oxidoreductase</fullName>
    </submittedName>
</protein>
<evidence type="ECO:0000259" key="1">
    <source>
        <dbReference type="Pfam" id="PF01593"/>
    </source>
</evidence>
<dbReference type="RefSeq" id="WP_206715299.1">
    <property type="nucleotide sequence ID" value="NZ_CP071091.1"/>
</dbReference>
<gene>
    <name evidence="2" type="ORF">JY572_35120</name>
</gene>
<dbReference type="PRINTS" id="PR00419">
    <property type="entry name" value="ADXRDTASE"/>
</dbReference>
<dbReference type="Pfam" id="PF01593">
    <property type="entry name" value="Amino_oxidase"/>
    <property type="match status" value="1"/>
</dbReference>
<evidence type="ECO:0000313" key="2">
    <source>
        <dbReference type="EMBL" id="QSQ13516.1"/>
    </source>
</evidence>
<dbReference type="EMBL" id="CP071091">
    <property type="protein sequence ID" value="QSQ13516.1"/>
    <property type="molecule type" value="Genomic_DNA"/>
</dbReference>
<dbReference type="Proteomes" id="UP000663090">
    <property type="component" value="Chromosome"/>
</dbReference>
<reference evidence="2 3" key="1">
    <citation type="submission" date="2021-02" db="EMBL/GenBank/DDBJ databases">
        <title>De Novo genome assembly of isolated myxobacteria.</title>
        <authorList>
            <person name="Stevens D.C."/>
        </authorList>
    </citation>
    <scope>NUCLEOTIDE SEQUENCE [LARGE SCALE GENOMIC DNA]</scope>
    <source>
        <strain evidence="2 3">SCHIC003</strain>
    </source>
</reference>
<proteinExistence type="predicted"/>
<sequence length="469" mass="52373">MSASTSSAPAPRPARPRIAVVGAGPAGLTAAYVLARAGAQVEVHEGSRVVGGLSRSLDLWNQRVDLGPHRFYTQDARINDLWKSVVGEDWGTVESHPGVFRNDGKVLRYPLQVVDVVRKVGFTESVRCVLDYGAQQLRPRPEVRTFEDWLVQRFGRRVYEQFFRDYNEKFFGRPCAQIDAGVSGAASKDSSLVETVLNALRMGVNNARARAVKQVTEQFPYPQRGTGEVYERMARFVGDNGGEVFLESRVEALEVDGRRVTGLRTAKGSRDYDFVISSAPLVPLVSQLPGQPPEVQRALVEARDVLTFRSAILVYLEVQGTNLFPESWLEMHTRAVRTCRVTNFRNWVPGLYGQERSSILCVEYWCAQEEDLWTQGDEALAALARREMESVGLLGSNPVGRFHVVRLPRCYPVYQPGYQRVLQPLQTHLDGFERLSSIGRGGRFSYNSQDANWRMGLEAADGARAALGF</sequence>
<dbReference type="InterPro" id="IPR036188">
    <property type="entry name" value="FAD/NAD-bd_sf"/>
</dbReference>
<accession>A0ABX7N7X5</accession>
<organism evidence="2 3">
    <name type="scientific">Myxococcus landrumensis</name>
    <dbReference type="NCBI Taxonomy" id="2813577"/>
    <lineage>
        <taxon>Bacteria</taxon>
        <taxon>Pseudomonadati</taxon>
        <taxon>Myxococcota</taxon>
        <taxon>Myxococcia</taxon>
        <taxon>Myxococcales</taxon>
        <taxon>Cystobacterineae</taxon>
        <taxon>Myxococcaceae</taxon>
        <taxon>Myxococcus</taxon>
    </lineage>
</organism>
<dbReference type="PANTHER" id="PTHR21197">
    <property type="entry name" value="UDP-GALACTOPYRANOSE MUTASE"/>
    <property type="match status" value="1"/>
</dbReference>